<accession>A0A0G8EYV1</accession>
<sequence>MLEQFKGFIGYTDEEFKELWKEAVFVIDTNILINFYKYTSKESTQSLLDILKKLKETNRLWIPHQVALEYFFNYEDNMFKQNEGYDLLGKELAKLKEDAKKILSTVKSKHPYIMTDRFQLFIESIEQSNQDLQEQIKKEIENLPDSNVIQKDLLELLDGIVGEPYSQKEIDAIEKAGKERFRHDVPPGFKDKDDKNKQGYRTYGDFRYQQLYGDLIVWYQIMDRAKKMDSPTPIILITEDRKEDWWEKDKGQIKRPHPQLIQEYLNTTQQKFYMYRTESFVKNAIEYLGADVTEEQYKEVSTEIENIRKAEEKDESEEKHNSIERYYRNIINDSNIPVRKILEYLSESDKNEVRKRLNQAIHDKNNQVTRTEYNNAMIWAICTSVPNLEQRAKELTTEIAIRSYGEAKEYLNKLNSMPEDSINKGIALLGLIKDMENYLYNNGLPF</sequence>
<evidence type="ECO:0000313" key="2">
    <source>
        <dbReference type="EMBL" id="KLA29498.1"/>
    </source>
</evidence>
<dbReference type="Proteomes" id="UP000035214">
    <property type="component" value="Unassembled WGS sequence"/>
</dbReference>
<proteinExistence type="predicted"/>
<organism evidence="2 3">
    <name type="scientific">Bacillus cereus</name>
    <dbReference type="NCBI Taxonomy" id="1396"/>
    <lineage>
        <taxon>Bacteria</taxon>
        <taxon>Bacillati</taxon>
        <taxon>Bacillota</taxon>
        <taxon>Bacilli</taxon>
        <taxon>Bacillales</taxon>
        <taxon>Bacillaceae</taxon>
        <taxon>Bacillus</taxon>
        <taxon>Bacillus cereus group</taxon>
    </lineage>
</organism>
<name>A0A0G8EYV1_BACCE</name>
<dbReference type="RefSeq" id="WP_046955360.1">
    <property type="nucleotide sequence ID" value="NZ_LCYI01000022.1"/>
</dbReference>
<dbReference type="Pfam" id="PF18476">
    <property type="entry name" value="PIN_8"/>
    <property type="match status" value="1"/>
</dbReference>
<dbReference type="AlphaFoldDB" id="A0A0G8EYV1"/>
<dbReference type="EMBL" id="LCYI01000022">
    <property type="protein sequence ID" value="KLA29498.1"/>
    <property type="molecule type" value="Genomic_DNA"/>
</dbReference>
<protein>
    <recommendedName>
        <fullName evidence="1">PIN like domain-containing protein</fullName>
    </recommendedName>
</protein>
<reference evidence="2 3" key="1">
    <citation type="submission" date="2015-04" db="EMBL/GenBank/DDBJ databases">
        <title>Draft Genome Sequences of Eight Spore-Forming Food Isolates of Bacillus cereus Genome sequencing.</title>
        <authorList>
            <person name="Krawcyk A.O."/>
            <person name="de Jong A."/>
            <person name="Eijlander R.T."/>
            <person name="Berendsen E.M."/>
            <person name="Holsappel S."/>
            <person name="Wells-Bennik M."/>
            <person name="Kuipers O.P."/>
        </authorList>
    </citation>
    <scope>NUCLEOTIDE SEQUENCE [LARGE SCALE GENOMIC DNA]</scope>
    <source>
        <strain evidence="2 3">B4077</strain>
    </source>
</reference>
<comment type="caution">
    <text evidence="2">The sequence shown here is derived from an EMBL/GenBank/DDBJ whole genome shotgun (WGS) entry which is preliminary data.</text>
</comment>
<feature type="domain" description="PIN like" evidence="1">
    <location>
        <begin position="24"/>
        <end position="260"/>
    </location>
</feature>
<gene>
    <name evidence="2" type="ORF">B4077_3558</name>
</gene>
<evidence type="ECO:0000313" key="3">
    <source>
        <dbReference type="Proteomes" id="UP000035214"/>
    </source>
</evidence>
<dbReference type="InterPro" id="IPR041578">
    <property type="entry name" value="PIN_8"/>
</dbReference>
<evidence type="ECO:0000259" key="1">
    <source>
        <dbReference type="Pfam" id="PF18476"/>
    </source>
</evidence>
<dbReference type="PATRIC" id="fig|1396.428.peg.4658"/>